<evidence type="ECO:0000256" key="4">
    <source>
        <dbReference type="ARBA" id="ARBA00031998"/>
    </source>
</evidence>
<organism evidence="8 9">
    <name type="scientific">Varanus komodoensis</name>
    <name type="common">Komodo dragon</name>
    <dbReference type="NCBI Taxonomy" id="61221"/>
    <lineage>
        <taxon>Eukaryota</taxon>
        <taxon>Metazoa</taxon>
        <taxon>Chordata</taxon>
        <taxon>Craniata</taxon>
        <taxon>Vertebrata</taxon>
        <taxon>Euteleostomi</taxon>
        <taxon>Lepidosauria</taxon>
        <taxon>Squamata</taxon>
        <taxon>Bifurcata</taxon>
        <taxon>Unidentata</taxon>
        <taxon>Episquamata</taxon>
        <taxon>Toxicofera</taxon>
        <taxon>Anguimorpha</taxon>
        <taxon>Paleoanguimorpha</taxon>
        <taxon>Varanoidea</taxon>
        <taxon>Varanidae</taxon>
        <taxon>Varanus</taxon>
    </lineage>
</organism>
<dbReference type="InterPro" id="IPR039294">
    <property type="entry name" value="EIF1AD"/>
</dbReference>
<evidence type="ECO:0000256" key="6">
    <source>
        <dbReference type="SAM" id="MobiDB-lite"/>
    </source>
</evidence>
<dbReference type="OMA" id="FRKNIWV"/>
<dbReference type="Proteomes" id="UP000694545">
    <property type="component" value="Unplaced"/>
</dbReference>
<name>A0A8D2IXT6_VARKO</name>
<dbReference type="GO" id="GO:0003723">
    <property type="term" value="F:RNA binding"/>
    <property type="evidence" value="ECO:0007669"/>
    <property type="project" value="UniProtKB-KW"/>
</dbReference>
<dbReference type="InterPro" id="IPR001253">
    <property type="entry name" value="TIF_eIF-1A"/>
</dbReference>
<dbReference type="GO" id="GO:0005634">
    <property type="term" value="C:nucleus"/>
    <property type="evidence" value="ECO:0007669"/>
    <property type="project" value="TreeGrafter"/>
</dbReference>
<comment type="similarity">
    <text evidence="1">Belongs to the EIF1AD family.</text>
</comment>
<keyword evidence="3" id="KW-0694">RNA-binding</keyword>
<feature type="domain" description="S1-like" evidence="7">
    <location>
        <begin position="30"/>
        <end position="89"/>
    </location>
</feature>
<dbReference type="Gene3D" id="1.10.1200.180">
    <property type="match status" value="1"/>
</dbReference>
<dbReference type="AlphaFoldDB" id="A0A8D2IXT6"/>
<keyword evidence="9" id="KW-1185">Reference proteome</keyword>
<feature type="region of interest" description="Disordered" evidence="6">
    <location>
        <begin position="112"/>
        <end position="143"/>
    </location>
</feature>
<dbReference type="GO" id="GO:0003743">
    <property type="term" value="F:translation initiation factor activity"/>
    <property type="evidence" value="ECO:0007669"/>
    <property type="project" value="UniProtKB-UniRule"/>
</dbReference>
<dbReference type="SMART" id="SM00652">
    <property type="entry name" value="eIF1a"/>
    <property type="match status" value="1"/>
</dbReference>
<dbReference type="Ensembl" id="ENSVKKT00000006906.1">
    <property type="protein sequence ID" value="ENSVKKP00000006728.1"/>
    <property type="gene ID" value="ENSVKKG00000004877.1"/>
</dbReference>
<accession>A0A8D2IXT6</accession>
<reference evidence="8" key="1">
    <citation type="submission" date="2025-08" db="UniProtKB">
        <authorList>
            <consortium name="Ensembl"/>
        </authorList>
    </citation>
    <scope>IDENTIFICATION</scope>
</reference>
<evidence type="ECO:0000313" key="8">
    <source>
        <dbReference type="Ensembl" id="ENSVKKP00000006728.1"/>
    </source>
</evidence>
<evidence type="ECO:0000259" key="7">
    <source>
        <dbReference type="PROSITE" id="PS50832"/>
    </source>
</evidence>
<dbReference type="PROSITE" id="PS50832">
    <property type="entry name" value="S1_IF1_TYPE"/>
    <property type="match status" value="1"/>
</dbReference>
<dbReference type="InterPro" id="IPR012340">
    <property type="entry name" value="NA-bd_OB-fold"/>
</dbReference>
<keyword evidence="5" id="KW-0648">Protein biosynthesis</keyword>
<protein>
    <recommendedName>
        <fullName evidence="2">Probable RNA-binding protein EIF1AD</fullName>
    </recommendedName>
    <alternativeName>
        <fullName evidence="4">Eukaryotic translation initiation factor 1A domain-containing protein</fullName>
    </alternativeName>
</protein>
<dbReference type="InterPro" id="IPR006196">
    <property type="entry name" value="RNA-binding_domain_S1_IF1"/>
</dbReference>
<evidence type="ECO:0000256" key="2">
    <source>
        <dbReference type="ARBA" id="ARBA00020989"/>
    </source>
</evidence>
<reference evidence="8" key="2">
    <citation type="submission" date="2025-09" db="UniProtKB">
        <authorList>
            <consortium name="Ensembl"/>
        </authorList>
    </citation>
    <scope>IDENTIFICATION</scope>
</reference>
<dbReference type="Gene3D" id="2.40.50.140">
    <property type="entry name" value="Nucleic acid-binding proteins"/>
    <property type="match status" value="1"/>
</dbReference>
<dbReference type="CDD" id="cd05792">
    <property type="entry name" value="S1_eIF1AD_like"/>
    <property type="match status" value="1"/>
</dbReference>
<evidence type="ECO:0000256" key="1">
    <source>
        <dbReference type="ARBA" id="ARBA00007340"/>
    </source>
</evidence>
<sequence length="166" mass="19074">MSQATKRKHVVKQVLEEYVVPSERQRIVRVLGTPGNNLHEVETPEGTRFLVSMPTKFRKNIWIKRGDFLLVDPIEEGEKVKAEISFVLYKDHVHHLKKEGYWPEAFVGDVTGPHSNTKEREGAGSPTHSAAEEDSDDDRDLFVNTNRINYDYMESEDSSTSEEEEK</sequence>
<dbReference type="SUPFAM" id="SSF50249">
    <property type="entry name" value="Nucleic acid-binding proteins"/>
    <property type="match status" value="1"/>
</dbReference>
<evidence type="ECO:0000256" key="5">
    <source>
        <dbReference type="PROSITE-ProRule" id="PRU00181"/>
    </source>
</evidence>
<dbReference type="PANTHER" id="PTHR21641">
    <property type="entry name" value="TRANSLATION INITIATION FACTOR-RELATED"/>
    <property type="match status" value="1"/>
</dbReference>
<dbReference type="Pfam" id="PF01176">
    <property type="entry name" value="eIF-1a"/>
    <property type="match status" value="1"/>
</dbReference>
<keyword evidence="5" id="KW-0396">Initiation factor</keyword>
<dbReference type="PANTHER" id="PTHR21641:SF0">
    <property type="entry name" value="RNA-BINDING PROTEIN EIF1AD-RELATED"/>
    <property type="match status" value="1"/>
</dbReference>
<evidence type="ECO:0000256" key="3">
    <source>
        <dbReference type="ARBA" id="ARBA00022884"/>
    </source>
</evidence>
<gene>
    <name evidence="8" type="primary">EIF1AD</name>
</gene>
<proteinExistence type="inferred from homology"/>
<evidence type="ECO:0000313" key="9">
    <source>
        <dbReference type="Proteomes" id="UP000694545"/>
    </source>
</evidence>